<keyword evidence="2" id="KW-1185">Reference proteome</keyword>
<sequence length="284" mass="29912">MIDVYRSATGRDEIASWCTRTLDAWEVPHTRDLHEVHPVLGDAVATHVVKIGEGTPDVVVVPGTNFCAASSLALAEAAARHGTAWVVDVPGQPGLSSPLRSRRDTTAWYGSWLSALLDDTGASDLTLLGYSVGGAIALTAESPVVTRRLLVAPGGIVPIRPSARVTADATRWVMHATAASSLGVLRHMMAGTERPPQWAVEWMTIVGRACKSSFSPRRSRSTTSTGSPAPLVVAVGEQDTFVPPSALAASAKRRLGVDVSTIAGVGHLVPDDRWAAVVDDLFLA</sequence>
<reference evidence="2" key="1">
    <citation type="journal article" date="2019" name="Int. J. Syst. Evol. Microbiol.">
        <title>The Global Catalogue of Microorganisms (GCM) 10K type strain sequencing project: providing services to taxonomists for standard genome sequencing and annotation.</title>
        <authorList>
            <consortium name="The Broad Institute Genomics Platform"/>
            <consortium name="The Broad Institute Genome Sequencing Center for Infectious Disease"/>
            <person name="Wu L."/>
            <person name="Ma J."/>
        </authorList>
    </citation>
    <scope>NUCLEOTIDE SEQUENCE [LARGE SCALE GENOMIC DNA]</scope>
    <source>
        <strain evidence="2">NBRC 105830</strain>
    </source>
</reference>
<organism evidence="1 2">
    <name type="scientific">Arsenicicoccus piscis</name>
    <dbReference type="NCBI Taxonomy" id="673954"/>
    <lineage>
        <taxon>Bacteria</taxon>
        <taxon>Bacillati</taxon>
        <taxon>Actinomycetota</taxon>
        <taxon>Actinomycetes</taxon>
        <taxon>Micrococcales</taxon>
        <taxon>Intrasporangiaceae</taxon>
        <taxon>Arsenicicoccus</taxon>
    </lineage>
</organism>
<evidence type="ECO:0008006" key="3">
    <source>
        <dbReference type="Google" id="ProtNLM"/>
    </source>
</evidence>
<accession>A0ABQ6HMS8</accession>
<gene>
    <name evidence="1" type="ORF">GCM10025862_09360</name>
</gene>
<dbReference type="Proteomes" id="UP001157109">
    <property type="component" value="Unassembled WGS sequence"/>
</dbReference>
<name>A0ABQ6HMS8_9MICO</name>
<proteinExistence type="predicted"/>
<evidence type="ECO:0000313" key="1">
    <source>
        <dbReference type="EMBL" id="GMA18915.1"/>
    </source>
</evidence>
<evidence type="ECO:0000313" key="2">
    <source>
        <dbReference type="Proteomes" id="UP001157109"/>
    </source>
</evidence>
<comment type="caution">
    <text evidence="1">The sequence shown here is derived from an EMBL/GenBank/DDBJ whole genome shotgun (WGS) entry which is preliminary data.</text>
</comment>
<protein>
    <recommendedName>
        <fullName evidence="3">Alpha/beta hydrolase</fullName>
    </recommendedName>
</protein>
<dbReference type="InterPro" id="IPR029058">
    <property type="entry name" value="AB_hydrolase_fold"/>
</dbReference>
<dbReference type="Gene3D" id="3.40.50.1820">
    <property type="entry name" value="alpha/beta hydrolase"/>
    <property type="match status" value="1"/>
</dbReference>
<dbReference type="SUPFAM" id="SSF53474">
    <property type="entry name" value="alpha/beta-Hydrolases"/>
    <property type="match status" value="1"/>
</dbReference>
<dbReference type="EMBL" id="BSUJ01000001">
    <property type="protein sequence ID" value="GMA18915.1"/>
    <property type="molecule type" value="Genomic_DNA"/>
</dbReference>